<comment type="catalytic activity">
    <reaction evidence="3">
        <text>2 GTP = 3',3'-c-di-GMP + 2 diphosphate</text>
        <dbReference type="Rhea" id="RHEA:24898"/>
        <dbReference type="ChEBI" id="CHEBI:33019"/>
        <dbReference type="ChEBI" id="CHEBI:37565"/>
        <dbReference type="ChEBI" id="CHEBI:58805"/>
        <dbReference type="EC" id="2.7.7.65"/>
    </reaction>
</comment>
<sequence>MTGEILQEIEDLHWNLGLLQNLEVGLVVVDRDSYICMWNGFMENHSGISASKAVNQNLFSLYPELPALWLKKKIEAVLLLNNTAYISWEQRPYLFPFKSNRPITGSAFYMYQNVTLLPLSSPSGQVDHIGILIYDVTDNAISQQKLEDANQQLQSLSRTDGLTGLYNRAYWQECLEKEFDRFARLQETSSVIMFDIDHFKKVNDTYGHQAGDLVIQTIAQTLQQYVRKTDITGRYGGEEYGAILVGTSGANALVFAERLRAAIEATVMPYGEHKLAVTISLGVSEISFAQASALEWLEQADQALYKSKQNGRNRVTLFDNEG</sequence>
<evidence type="ECO:0000256" key="2">
    <source>
        <dbReference type="ARBA" id="ARBA00012528"/>
    </source>
</evidence>
<feature type="domain" description="GGDEF" evidence="4">
    <location>
        <begin position="187"/>
        <end position="320"/>
    </location>
</feature>
<dbReference type="AlphaFoldDB" id="A0A1H9FXZ8"/>
<proteinExistence type="predicted"/>
<dbReference type="InterPro" id="IPR043128">
    <property type="entry name" value="Rev_trsase/Diguanyl_cyclase"/>
</dbReference>
<dbReference type="FunFam" id="3.30.70.270:FF:000001">
    <property type="entry name" value="Diguanylate cyclase domain protein"/>
    <property type="match status" value="1"/>
</dbReference>
<accession>A0A1H9FXZ8</accession>
<gene>
    <name evidence="5" type="ORF">SAMN03080615_01504</name>
</gene>
<name>A0A1H9FXZ8_9GAMM</name>
<dbReference type="GO" id="GO:0043709">
    <property type="term" value="P:cell adhesion involved in single-species biofilm formation"/>
    <property type="evidence" value="ECO:0007669"/>
    <property type="project" value="TreeGrafter"/>
</dbReference>
<dbReference type="OrthoDB" id="9812260at2"/>
<dbReference type="Gene3D" id="3.30.70.270">
    <property type="match status" value="1"/>
</dbReference>
<evidence type="ECO:0000256" key="1">
    <source>
        <dbReference type="ARBA" id="ARBA00001946"/>
    </source>
</evidence>
<dbReference type="PANTHER" id="PTHR45138:SF9">
    <property type="entry name" value="DIGUANYLATE CYCLASE DGCM-RELATED"/>
    <property type="match status" value="1"/>
</dbReference>
<dbReference type="GO" id="GO:1902201">
    <property type="term" value="P:negative regulation of bacterial-type flagellum-dependent cell motility"/>
    <property type="evidence" value="ECO:0007669"/>
    <property type="project" value="TreeGrafter"/>
</dbReference>
<evidence type="ECO:0000256" key="3">
    <source>
        <dbReference type="ARBA" id="ARBA00034247"/>
    </source>
</evidence>
<dbReference type="NCBIfam" id="TIGR00254">
    <property type="entry name" value="GGDEF"/>
    <property type="match status" value="1"/>
</dbReference>
<dbReference type="SMART" id="SM00267">
    <property type="entry name" value="GGDEF"/>
    <property type="match status" value="1"/>
</dbReference>
<dbReference type="GO" id="GO:0005886">
    <property type="term" value="C:plasma membrane"/>
    <property type="evidence" value="ECO:0007669"/>
    <property type="project" value="TreeGrafter"/>
</dbReference>
<dbReference type="InterPro" id="IPR035965">
    <property type="entry name" value="PAS-like_dom_sf"/>
</dbReference>
<dbReference type="RefSeq" id="WP_091356083.1">
    <property type="nucleotide sequence ID" value="NZ_AP025284.1"/>
</dbReference>
<protein>
    <recommendedName>
        <fullName evidence="2">diguanylate cyclase</fullName>
        <ecNumber evidence="2">2.7.7.65</ecNumber>
    </recommendedName>
</protein>
<dbReference type="InterPro" id="IPR029787">
    <property type="entry name" value="Nucleotide_cyclase"/>
</dbReference>
<dbReference type="GO" id="GO:0052621">
    <property type="term" value="F:diguanylate cyclase activity"/>
    <property type="evidence" value="ECO:0007669"/>
    <property type="project" value="UniProtKB-EC"/>
</dbReference>
<dbReference type="InterPro" id="IPR000160">
    <property type="entry name" value="GGDEF_dom"/>
</dbReference>
<dbReference type="CDD" id="cd01949">
    <property type="entry name" value="GGDEF"/>
    <property type="match status" value="1"/>
</dbReference>
<dbReference type="Proteomes" id="UP000198749">
    <property type="component" value="Unassembled WGS sequence"/>
</dbReference>
<dbReference type="STRING" id="355243.SAMN03080615_01504"/>
<evidence type="ECO:0000259" key="4">
    <source>
        <dbReference type="PROSITE" id="PS50887"/>
    </source>
</evidence>
<dbReference type="PANTHER" id="PTHR45138">
    <property type="entry name" value="REGULATORY COMPONENTS OF SENSORY TRANSDUCTION SYSTEM"/>
    <property type="match status" value="1"/>
</dbReference>
<dbReference type="EMBL" id="FOGB01000003">
    <property type="protein sequence ID" value="SEQ42766.1"/>
    <property type="molecule type" value="Genomic_DNA"/>
</dbReference>
<dbReference type="Gene3D" id="3.30.450.20">
    <property type="entry name" value="PAS domain"/>
    <property type="match status" value="1"/>
</dbReference>
<dbReference type="Pfam" id="PF00990">
    <property type="entry name" value="GGDEF"/>
    <property type="match status" value="1"/>
</dbReference>
<reference evidence="6" key="1">
    <citation type="submission" date="2016-10" db="EMBL/GenBank/DDBJ databases">
        <authorList>
            <person name="Varghese N."/>
            <person name="Submissions S."/>
        </authorList>
    </citation>
    <scope>NUCLEOTIDE SEQUENCE [LARGE SCALE GENOMIC DNA]</scope>
    <source>
        <strain evidence="6">DSM 18887</strain>
    </source>
</reference>
<comment type="cofactor">
    <cofactor evidence="1">
        <name>Mg(2+)</name>
        <dbReference type="ChEBI" id="CHEBI:18420"/>
    </cofactor>
</comment>
<organism evidence="5 6">
    <name type="scientific">Amphritea atlantica</name>
    <dbReference type="NCBI Taxonomy" id="355243"/>
    <lineage>
        <taxon>Bacteria</taxon>
        <taxon>Pseudomonadati</taxon>
        <taxon>Pseudomonadota</taxon>
        <taxon>Gammaproteobacteria</taxon>
        <taxon>Oceanospirillales</taxon>
        <taxon>Oceanospirillaceae</taxon>
        <taxon>Amphritea</taxon>
    </lineage>
</organism>
<dbReference type="InterPro" id="IPR050469">
    <property type="entry name" value="Diguanylate_Cyclase"/>
</dbReference>
<evidence type="ECO:0000313" key="6">
    <source>
        <dbReference type="Proteomes" id="UP000198749"/>
    </source>
</evidence>
<dbReference type="SUPFAM" id="SSF55785">
    <property type="entry name" value="PYP-like sensor domain (PAS domain)"/>
    <property type="match status" value="1"/>
</dbReference>
<keyword evidence="6" id="KW-1185">Reference proteome</keyword>
<evidence type="ECO:0000313" key="5">
    <source>
        <dbReference type="EMBL" id="SEQ42766.1"/>
    </source>
</evidence>
<dbReference type="EC" id="2.7.7.65" evidence="2"/>
<dbReference type="SUPFAM" id="SSF55073">
    <property type="entry name" value="Nucleotide cyclase"/>
    <property type="match status" value="1"/>
</dbReference>
<dbReference type="PROSITE" id="PS50887">
    <property type="entry name" value="GGDEF"/>
    <property type="match status" value="1"/>
</dbReference>